<reference evidence="1" key="1">
    <citation type="submission" date="2021-02" db="EMBL/GenBank/DDBJ databases">
        <authorList>
            <person name="Bekaert M."/>
        </authorList>
    </citation>
    <scope>NUCLEOTIDE SEQUENCE</scope>
    <source>
        <strain evidence="1">IoA-00</strain>
    </source>
</reference>
<sequence>MVIRLFYYRTTGQLTAKKNGIGGPFETWPPGWETELEIPAHDDPMSCQYGLDLLVTERKTQKSTIKESKSPAVFRSINFISCYTEIGTNKTFNTRIIRKHLAYSVH</sequence>
<organism evidence="1 2">
    <name type="scientific">Lepeophtheirus salmonis</name>
    <name type="common">Salmon louse</name>
    <name type="synonym">Caligus salmonis</name>
    <dbReference type="NCBI Taxonomy" id="72036"/>
    <lineage>
        <taxon>Eukaryota</taxon>
        <taxon>Metazoa</taxon>
        <taxon>Ecdysozoa</taxon>
        <taxon>Arthropoda</taxon>
        <taxon>Crustacea</taxon>
        <taxon>Multicrustacea</taxon>
        <taxon>Hexanauplia</taxon>
        <taxon>Copepoda</taxon>
        <taxon>Siphonostomatoida</taxon>
        <taxon>Caligidae</taxon>
        <taxon>Lepeophtheirus</taxon>
    </lineage>
</organism>
<protein>
    <submittedName>
        <fullName evidence="1">(salmon louse) hypothetical protein</fullName>
    </submittedName>
</protein>
<keyword evidence="2" id="KW-1185">Reference proteome</keyword>
<name>A0A7R8D167_LEPSM</name>
<evidence type="ECO:0000313" key="1">
    <source>
        <dbReference type="EMBL" id="CAF2967001.1"/>
    </source>
</evidence>
<accession>A0A7R8D167</accession>
<gene>
    <name evidence="1" type="ORF">LSAA_11668</name>
</gene>
<dbReference type="EMBL" id="HG994585">
    <property type="protein sequence ID" value="CAF2967001.1"/>
    <property type="molecule type" value="Genomic_DNA"/>
</dbReference>
<dbReference type="AlphaFoldDB" id="A0A7R8D167"/>
<evidence type="ECO:0000313" key="2">
    <source>
        <dbReference type="Proteomes" id="UP000675881"/>
    </source>
</evidence>
<dbReference type="Proteomes" id="UP000675881">
    <property type="component" value="Chromosome 6"/>
</dbReference>
<proteinExistence type="predicted"/>